<dbReference type="InterPro" id="IPR036188">
    <property type="entry name" value="FAD/NAD-bd_sf"/>
</dbReference>
<dbReference type="SUPFAM" id="SSF51905">
    <property type="entry name" value="FAD/NAD(P)-binding domain"/>
    <property type="match status" value="1"/>
</dbReference>
<keyword evidence="5" id="KW-0503">Monooxygenase</keyword>
<name>A0ABP6U638_9ACTN</name>
<protein>
    <submittedName>
        <fullName evidence="5">Rifampin monooxygenase</fullName>
    </submittedName>
</protein>
<reference evidence="6" key="1">
    <citation type="journal article" date="2019" name="Int. J. Syst. Evol. Microbiol.">
        <title>The Global Catalogue of Microorganisms (GCM) 10K type strain sequencing project: providing services to taxonomists for standard genome sequencing and annotation.</title>
        <authorList>
            <consortium name="The Broad Institute Genomics Platform"/>
            <consortium name="The Broad Institute Genome Sequencing Center for Infectious Disease"/>
            <person name="Wu L."/>
            <person name="Ma J."/>
        </authorList>
    </citation>
    <scope>NUCLEOTIDE SEQUENCE [LARGE SCALE GENOMIC DNA]</scope>
    <source>
        <strain evidence="6">JCM 4816</strain>
    </source>
</reference>
<evidence type="ECO:0000256" key="3">
    <source>
        <dbReference type="ARBA" id="ARBA00022827"/>
    </source>
</evidence>
<keyword evidence="2" id="KW-0285">Flavoprotein</keyword>
<dbReference type="RefSeq" id="WP_345582863.1">
    <property type="nucleotide sequence ID" value="NZ_BAAAXF010000060.1"/>
</dbReference>
<dbReference type="PANTHER" id="PTHR43004:SF19">
    <property type="entry name" value="BINDING MONOOXYGENASE, PUTATIVE (JCVI)-RELATED"/>
    <property type="match status" value="1"/>
</dbReference>
<dbReference type="Gene3D" id="3.30.70.2450">
    <property type="match status" value="1"/>
</dbReference>
<proteinExistence type="predicted"/>
<gene>
    <name evidence="5" type="primary">rox_2</name>
    <name evidence="5" type="ORF">GCM10019016_088680</name>
</gene>
<comment type="caution">
    <text evidence="5">The sequence shown here is derived from an EMBL/GenBank/DDBJ whole genome shotgun (WGS) entry which is preliminary data.</text>
</comment>
<dbReference type="Pfam" id="PF01494">
    <property type="entry name" value="FAD_binding_3"/>
    <property type="match status" value="1"/>
</dbReference>
<evidence type="ECO:0000256" key="1">
    <source>
        <dbReference type="ARBA" id="ARBA00001974"/>
    </source>
</evidence>
<feature type="domain" description="FAD-binding" evidence="4">
    <location>
        <begin position="18"/>
        <end position="350"/>
    </location>
</feature>
<dbReference type="Gene3D" id="3.50.50.60">
    <property type="entry name" value="FAD/NAD(P)-binding domain"/>
    <property type="match status" value="1"/>
</dbReference>
<evidence type="ECO:0000256" key="2">
    <source>
        <dbReference type="ARBA" id="ARBA00022630"/>
    </source>
</evidence>
<dbReference type="GO" id="GO:0004497">
    <property type="term" value="F:monooxygenase activity"/>
    <property type="evidence" value="ECO:0007669"/>
    <property type="project" value="UniProtKB-KW"/>
</dbReference>
<accession>A0ABP6U638</accession>
<dbReference type="Gene3D" id="3.40.30.120">
    <property type="match status" value="1"/>
</dbReference>
<evidence type="ECO:0000313" key="5">
    <source>
        <dbReference type="EMBL" id="GAA3501761.1"/>
    </source>
</evidence>
<dbReference type="InterPro" id="IPR050641">
    <property type="entry name" value="RIFMO-like"/>
</dbReference>
<dbReference type="EMBL" id="BAAAXF010000060">
    <property type="protein sequence ID" value="GAA3501761.1"/>
    <property type="molecule type" value="Genomic_DNA"/>
</dbReference>
<dbReference type="Pfam" id="PF21274">
    <property type="entry name" value="Rng_hyd_C"/>
    <property type="match status" value="1"/>
</dbReference>
<keyword evidence="3" id="KW-0274">FAD</keyword>
<dbReference type="PANTHER" id="PTHR43004">
    <property type="entry name" value="TRK SYSTEM POTASSIUM UPTAKE PROTEIN"/>
    <property type="match status" value="1"/>
</dbReference>
<sequence length="512" mass="55993">MSEDRTGNDENAEYELDLEVIVVGGGPVGMLLARELRIARVGAVVLERLPERTPHSKAFGLHARSLESLDRRGMLGRFREGARSWNNGHFAGLDEWVDFSALDSTHAYALLSEQTRTERLLEERAVDVGAEIRRGHEVTAVRQDADGVEADVTGPDGGYTLRAKYLVGCDGGRSLVRGAAGIGFPGTGGRVTARLGDVILADRENAPMGMERTERGLLFCVPLDDTYHRVSTFDFEAARDPGEELTLEELTASLREVWGGDLGAHSPRWLSAFTDSACQADRYREGRILIAGDAAHTHFPVGGQGVNLGLQDAFNLGWKLAAAVHGWAPEGLLDSYDRERQAPARKVLANTRAQIALMNPDPYVTPLRELFTDLMRKDQVNLYLAEMLSGVTVRYALPGPEHRLLGDFARDLELRTDEGKSLLPEYLKRGTGLLLDLAGRPEVGEAYDEWAGGVRWAGRLRHVRAECDQEPGLAGLLVRPDGHVAWAADRDASGPELREGLSTAVATWFGTV</sequence>
<organism evidence="5 6">
    <name type="scientific">Streptomyces prasinosporus</name>
    <dbReference type="NCBI Taxonomy" id="68256"/>
    <lineage>
        <taxon>Bacteria</taxon>
        <taxon>Bacillati</taxon>
        <taxon>Actinomycetota</taxon>
        <taxon>Actinomycetes</taxon>
        <taxon>Kitasatosporales</taxon>
        <taxon>Streptomycetaceae</taxon>
        <taxon>Streptomyces</taxon>
        <taxon>Streptomyces albogriseolus group</taxon>
    </lineage>
</organism>
<evidence type="ECO:0000259" key="4">
    <source>
        <dbReference type="Pfam" id="PF01494"/>
    </source>
</evidence>
<keyword evidence="5" id="KW-0560">Oxidoreductase</keyword>
<evidence type="ECO:0000313" key="6">
    <source>
        <dbReference type="Proteomes" id="UP001501455"/>
    </source>
</evidence>
<dbReference type="PRINTS" id="PR00420">
    <property type="entry name" value="RNGMNOXGNASE"/>
</dbReference>
<dbReference type="InterPro" id="IPR002938">
    <property type="entry name" value="FAD-bd"/>
</dbReference>
<comment type="cofactor">
    <cofactor evidence="1">
        <name>FAD</name>
        <dbReference type="ChEBI" id="CHEBI:57692"/>
    </cofactor>
</comment>
<keyword evidence="6" id="KW-1185">Reference proteome</keyword>
<dbReference type="Proteomes" id="UP001501455">
    <property type="component" value="Unassembled WGS sequence"/>
</dbReference>